<name>A0ABS2CI95_9MICO</name>
<dbReference type="EMBL" id="JAFDVD010000005">
    <property type="protein sequence ID" value="MBM6399589.1"/>
    <property type="molecule type" value="Genomic_DNA"/>
</dbReference>
<comment type="caution">
    <text evidence="9">The sequence shown here is derived from an EMBL/GenBank/DDBJ whole genome shotgun (WGS) entry which is preliminary data.</text>
</comment>
<gene>
    <name evidence="9" type="ORF">JQN70_04235</name>
</gene>
<dbReference type="SMART" id="SM00448">
    <property type="entry name" value="REC"/>
    <property type="match status" value="1"/>
</dbReference>
<dbReference type="Pfam" id="PF00072">
    <property type="entry name" value="Response_reg"/>
    <property type="match status" value="1"/>
</dbReference>
<evidence type="ECO:0000256" key="4">
    <source>
        <dbReference type="ARBA" id="ARBA00023163"/>
    </source>
</evidence>
<protein>
    <submittedName>
        <fullName evidence="9">Response regulator transcription factor</fullName>
    </submittedName>
</protein>
<dbReference type="CDD" id="cd17574">
    <property type="entry name" value="REC_OmpR"/>
    <property type="match status" value="1"/>
</dbReference>
<sequence>MTRQTALVVEDSPEFSRIASTLLANEGFRVVTATTGDQGVEAARKHAPELVLLDVTLPGLDGIEVCRQIREFSDCYVVMVTGRTDELDRVLGLTMGADDYVTKPFSPRELTARIRAMRRRPRVSPDPEVRSFGRLTLDPVAREVLVEDEVVELTRIEYDLLDTLTASPRRTFTRTQLMDAVWGGDWVGDDHVIVVHLANLRRKLGENADRKGFIRTVRGFGYRFEPVAAHEPAYSV</sequence>
<evidence type="ECO:0000259" key="7">
    <source>
        <dbReference type="PROSITE" id="PS50110"/>
    </source>
</evidence>
<keyword evidence="3 6" id="KW-0238">DNA-binding</keyword>
<reference evidence="9" key="1">
    <citation type="submission" date="2021-02" db="EMBL/GenBank/DDBJ databases">
        <title>Phycicoccus sp. MQZ13P-5T, whole genome shotgun sequence.</title>
        <authorList>
            <person name="Tuo L."/>
        </authorList>
    </citation>
    <scope>NUCLEOTIDE SEQUENCE</scope>
    <source>
        <strain evidence="9">MQZ13P-5</strain>
    </source>
</reference>
<dbReference type="InterPro" id="IPR036388">
    <property type="entry name" value="WH-like_DNA-bd_sf"/>
</dbReference>
<dbReference type="InterPro" id="IPR001789">
    <property type="entry name" value="Sig_transdc_resp-reg_receiver"/>
</dbReference>
<dbReference type="Proteomes" id="UP001430172">
    <property type="component" value="Unassembled WGS sequence"/>
</dbReference>
<dbReference type="RefSeq" id="WP_204130072.1">
    <property type="nucleotide sequence ID" value="NZ_JAFDVD010000005.1"/>
</dbReference>
<organism evidence="9 10">
    <name type="scientific">Phycicoccus sonneratiae</name>
    <dbReference type="NCBI Taxonomy" id="2807628"/>
    <lineage>
        <taxon>Bacteria</taxon>
        <taxon>Bacillati</taxon>
        <taxon>Actinomycetota</taxon>
        <taxon>Actinomycetes</taxon>
        <taxon>Micrococcales</taxon>
        <taxon>Intrasporangiaceae</taxon>
        <taxon>Phycicoccus</taxon>
    </lineage>
</organism>
<dbReference type="PANTHER" id="PTHR48111:SF4">
    <property type="entry name" value="DNA-BINDING DUAL TRANSCRIPTIONAL REGULATOR OMPR"/>
    <property type="match status" value="1"/>
</dbReference>
<evidence type="ECO:0000313" key="10">
    <source>
        <dbReference type="Proteomes" id="UP001430172"/>
    </source>
</evidence>
<keyword evidence="2" id="KW-0805">Transcription regulation</keyword>
<evidence type="ECO:0000256" key="3">
    <source>
        <dbReference type="ARBA" id="ARBA00023125"/>
    </source>
</evidence>
<dbReference type="InterPro" id="IPR011006">
    <property type="entry name" value="CheY-like_superfamily"/>
</dbReference>
<dbReference type="PROSITE" id="PS51755">
    <property type="entry name" value="OMPR_PHOB"/>
    <property type="match status" value="1"/>
</dbReference>
<accession>A0ABS2CI95</accession>
<proteinExistence type="predicted"/>
<evidence type="ECO:0000256" key="6">
    <source>
        <dbReference type="PROSITE-ProRule" id="PRU01091"/>
    </source>
</evidence>
<evidence type="ECO:0000259" key="8">
    <source>
        <dbReference type="PROSITE" id="PS51755"/>
    </source>
</evidence>
<dbReference type="PROSITE" id="PS50110">
    <property type="entry name" value="RESPONSE_REGULATORY"/>
    <property type="match status" value="1"/>
</dbReference>
<dbReference type="PANTHER" id="PTHR48111">
    <property type="entry name" value="REGULATOR OF RPOS"/>
    <property type="match status" value="1"/>
</dbReference>
<dbReference type="Pfam" id="PF00486">
    <property type="entry name" value="Trans_reg_C"/>
    <property type="match status" value="1"/>
</dbReference>
<dbReference type="SUPFAM" id="SSF52172">
    <property type="entry name" value="CheY-like"/>
    <property type="match status" value="1"/>
</dbReference>
<dbReference type="InterPro" id="IPR001867">
    <property type="entry name" value="OmpR/PhoB-type_DNA-bd"/>
</dbReference>
<feature type="DNA-binding region" description="OmpR/PhoB-type" evidence="6">
    <location>
        <begin position="127"/>
        <end position="226"/>
    </location>
</feature>
<dbReference type="InterPro" id="IPR039420">
    <property type="entry name" value="WalR-like"/>
</dbReference>
<keyword evidence="10" id="KW-1185">Reference proteome</keyword>
<dbReference type="CDD" id="cd00383">
    <property type="entry name" value="trans_reg_C"/>
    <property type="match status" value="1"/>
</dbReference>
<feature type="domain" description="OmpR/PhoB-type" evidence="8">
    <location>
        <begin position="127"/>
        <end position="226"/>
    </location>
</feature>
<feature type="domain" description="Response regulatory" evidence="7">
    <location>
        <begin position="5"/>
        <end position="118"/>
    </location>
</feature>
<dbReference type="Gene3D" id="3.40.50.2300">
    <property type="match status" value="1"/>
</dbReference>
<dbReference type="Gene3D" id="6.10.250.690">
    <property type="match status" value="1"/>
</dbReference>
<evidence type="ECO:0000256" key="1">
    <source>
        <dbReference type="ARBA" id="ARBA00022553"/>
    </source>
</evidence>
<dbReference type="Gene3D" id="1.10.10.10">
    <property type="entry name" value="Winged helix-like DNA-binding domain superfamily/Winged helix DNA-binding domain"/>
    <property type="match status" value="1"/>
</dbReference>
<dbReference type="SMART" id="SM00862">
    <property type="entry name" value="Trans_reg_C"/>
    <property type="match status" value="1"/>
</dbReference>
<evidence type="ECO:0000256" key="2">
    <source>
        <dbReference type="ARBA" id="ARBA00023015"/>
    </source>
</evidence>
<evidence type="ECO:0000313" key="9">
    <source>
        <dbReference type="EMBL" id="MBM6399589.1"/>
    </source>
</evidence>
<feature type="modified residue" description="4-aspartylphosphate" evidence="5">
    <location>
        <position position="54"/>
    </location>
</feature>
<keyword evidence="4" id="KW-0804">Transcription</keyword>
<evidence type="ECO:0000256" key="5">
    <source>
        <dbReference type="PROSITE-ProRule" id="PRU00169"/>
    </source>
</evidence>
<keyword evidence="1 5" id="KW-0597">Phosphoprotein</keyword>